<evidence type="ECO:0000313" key="2">
    <source>
        <dbReference type="Proteomes" id="UP001558850"/>
    </source>
</evidence>
<comment type="caution">
    <text evidence="1">The sequence shown here is derived from an EMBL/GenBank/DDBJ whole genome shotgun (WGS) entry which is preliminary data.</text>
</comment>
<dbReference type="EMBL" id="JBFRCH010000073">
    <property type="protein sequence ID" value="MEX3937807.1"/>
    <property type="molecule type" value="Genomic_DNA"/>
</dbReference>
<evidence type="ECO:0000313" key="1">
    <source>
        <dbReference type="EMBL" id="MEX3937807.1"/>
    </source>
</evidence>
<gene>
    <name evidence="1" type="ORF">AB4Y32_39945</name>
</gene>
<dbReference type="Proteomes" id="UP001558850">
    <property type="component" value="Unassembled WGS sequence"/>
</dbReference>
<name>A0ACC6UE33_9BURK</name>
<keyword evidence="2" id="KW-1185">Reference proteome</keyword>
<protein>
    <submittedName>
        <fullName evidence="1">Uncharacterized protein</fullName>
    </submittedName>
</protein>
<sequence length="228" mass="24998">MLDIAIRNVVRAQMLAQPLFARPEISTGGNVSMIHRENENPQILILTGYSSTPVYGDAGTVVFPMNYELFTTIAWPQVADELPAVAPAQATGGAVPLRDRLNRVKAAFGISSKELAAVLQCSRAALYNWLDEAYPGQVREDTLARLAVLERLAERWNGYEAGNLAAHLHASIVEHADGQRGDLFSLLTQEVIDEDRVAAALRSIATLSRQQVAEFRRVNDLMARGFGQ</sequence>
<reference evidence="1" key="1">
    <citation type="submission" date="2024-07" db="EMBL/GenBank/DDBJ databases">
        <title>A survey of Mimosa microsymbionts across Brazilian biomes reveals a high diversity of Paraburkholderia nodulating endemic species, but also that Cupriavidus is common as a symbiont of widespread species.</title>
        <authorList>
            <person name="Rouws L."/>
            <person name="Barauna A."/>
            <person name="Beukes C."/>
            <person name="Rouws J.R.C."/>
            <person name="De Faria S.M."/>
            <person name="Gross E."/>
            <person name="Bueno Dos Reis Junior F."/>
            <person name="Simon M.F."/>
            <person name="Maluk M."/>
            <person name="Odee D.W."/>
            <person name="Kenicer G."/>
            <person name="Young J.P.W."/>
            <person name="Reis V.M."/>
            <person name="Zilli J."/>
            <person name="James E.K."/>
        </authorList>
    </citation>
    <scope>NUCLEOTIDE SEQUENCE</scope>
    <source>
        <strain evidence="1">EG181B</strain>
    </source>
</reference>
<accession>A0ACC6UE33</accession>
<proteinExistence type="predicted"/>
<organism evidence="1 2">
    <name type="scientific">Paraburkholderia phymatum</name>
    <dbReference type="NCBI Taxonomy" id="148447"/>
    <lineage>
        <taxon>Bacteria</taxon>
        <taxon>Pseudomonadati</taxon>
        <taxon>Pseudomonadota</taxon>
        <taxon>Betaproteobacteria</taxon>
        <taxon>Burkholderiales</taxon>
        <taxon>Burkholderiaceae</taxon>
        <taxon>Paraburkholderia</taxon>
    </lineage>
</organism>